<protein>
    <submittedName>
        <fullName evidence="1">Uncharacterized protein</fullName>
    </submittedName>
</protein>
<dbReference type="OrthoDB" id="9773411at2"/>
<proteinExistence type="predicted"/>
<dbReference type="EMBL" id="VITY01000006">
    <property type="protein sequence ID" value="TWB98432.1"/>
    <property type="molecule type" value="Genomic_DNA"/>
</dbReference>
<evidence type="ECO:0000313" key="2">
    <source>
        <dbReference type="Proteomes" id="UP000321304"/>
    </source>
</evidence>
<gene>
    <name evidence="1" type="ORF">FBZ93_106391</name>
</gene>
<reference evidence="1 2" key="1">
    <citation type="submission" date="2019-06" db="EMBL/GenBank/DDBJ databases">
        <title>Genomic Encyclopedia of Type Strains, Phase IV (KMG-V): Genome sequencing to study the core and pangenomes of soil and plant-associated prokaryotes.</title>
        <authorList>
            <person name="Whitman W."/>
        </authorList>
    </citation>
    <scope>NUCLEOTIDE SEQUENCE [LARGE SCALE GENOMIC DNA]</scope>
    <source>
        <strain evidence="1 2">BR 10355</strain>
    </source>
</reference>
<comment type="caution">
    <text evidence="1">The sequence shown here is derived from an EMBL/GenBank/DDBJ whole genome shotgun (WGS) entry which is preliminary data.</text>
</comment>
<dbReference type="Proteomes" id="UP000321304">
    <property type="component" value="Unassembled WGS sequence"/>
</dbReference>
<evidence type="ECO:0000313" key="1">
    <source>
        <dbReference type="EMBL" id="TWB98432.1"/>
    </source>
</evidence>
<organism evidence="1 2">
    <name type="scientific">Bradyrhizobium macuxiense</name>
    <dbReference type="NCBI Taxonomy" id="1755647"/>
    <lineage>
        <taxon>Bacteria</taxon>
        <taxon>Pseudomonadati</taxon>
        <taxon>Pseudomonadota</taxon>
        <taxon>Alphaproteobacteria</taxon>
        <taxon>Hyphomicrobiales</taxon>
        <taxon>Nitrobacteraceae</taxon>
        <taxon>Bradyrhizobium</taxon>
    </lineage>
</organism>
<name>A0A560LSQ7_9BRAD</name>
<dbReference type="RefSeq" id="WP_146987393.1">
    <property type="nucleotide sequence ID" value="NZ_VITY01000006.1"/>
</dbReference>
<accession>A0A560LSQ7</accession>
<dbReference type="AlphaFoldDB" id="A0A560LSQ7"/>
<sequence length="1028" mass="105238">MALVLKSKDGFWYWSDGNPLDPTFPAALYGSIDGVFLPTDPTSPPKSEVVCPRSITFTVPGSPGAEVTVVEDGGNLDFTVTMQGPKADLSGLFFDFTNGKLSSLQVSGDPDITQFVTGAGSVINLKNGVNMNGAKVPAFDVGMEFGLAGIGSNHLDIHTTSFVLSDAAHDLSIDDLHPTGETGIVGVRTLSVGQKLETVAPYAPTATPDTVTTLEDQSIIIPVSALATDKNSGAILSIGEIGSGPEGPQYGTVTIASDGKSLIYTPTTLDYYVDGILTGNQDAFQVCVTDSFGGEVTSFVTVNAVPVADPPKVVDQIAAPHAGDAATLVRFDITVTSDDFATINQMSDYIKSFSLSLTGTNTSGITVTDTDGLLSGNLITPPANQGQFTDELLVSLPAGSTFSDTLSMTGTNAEVENTGSPATAATTITQTITADTETTLEDTAITIPIANLVGGANMSITGVAPGPLGPKYGTVTIAADGQSLIYTPTTLDDFVNGTPTGDQDVFQVYSSNGAGNNAVTLVTVKETPVADTPTVNVTVLPMQPGDPINEVRLEITSQSGDFGTVNQGSDFIQSIGLNLTGTTGATSIIDKLGLLSGNTINLNPSNQGSFQDEVDILMPANTSIVDSLGITATAAETENPTVSASNTTSQSIVIDNAQSSTDLTFQTTGQSIWDTGAAFSKDFNTGFLGLDKSYSTSKKAVIGTLGVSTTIASAGADLHVRAGVQADLKITAGDISATLPFNVGLDSTYNKTTDTMQIMATDVQLGGGHFTAHGPSGSFTFGLDLGLSAGAHATVFGTGPSTHVSVGSFTKPVLGFSLKSSQLSTTINLPGGAQLTLAFPNVNTNGSNAGPGTISGTGTSNDIVNLSGDLVAIASNIIFGTDVTDINIGPLSIDVLDLILGIGLNVVQKFDLNSSGLVPALVLEDGTVEPLSFGTPLTIPNASTHDANHDGKIEFGLGLVPTATLTNNTSLGATMNASITALALSVSHIGSFTAFKAGTTVQLGTFPPIYNKTFALNGFGQQTVTQTV</sequence>
<keyword evidence="2" id="KW-1185">Reference proteome</keyword>
<dbReference type="Pfam" id="PF17963">
    <property type="entry name" value="Big_9"/>
    <property type="match status" value="1"/>
</dbReference>